<feature type="region of interest" description="Disordered" evidence="1">
    <location>
        <begin position="230"/>
        <end position="320"/>
    </location>
</feature>
<comment type="caution">
    <text evidence="2">The sequence shown here is derived from an EMBL/GenBank/DDBJ whole genome shotgun (WGS) entry which is preliminary data.</text>
</comment>
<feature type="region of interest" description="Disordered" evidence="1">
    <location>
        <begin position="136"/>
        <end position="189"/>
    </location>
</feature>
<feature type="region of interest" description="Disordered" evidence="1">
    <location>
        <begin position="36"/>
        <end position="95"/>
    </location>
</feature>
<keyword evidence="3" id="KW-1185">Reference proteome</keyword>
<dbReference type="Proteomes" id="UP001459277">
    <property type="component" value="Unassembled WGS sequence"/>
</dbReference>
<evidence type="ECO:0000256" key="1">
    <source>
        <dbReference type="SAM" id="MobiDB-lite"/>
    </source>
</evidence>
<proteinExistence type="predicted"/>
<name>A0AAW2CCF0_9ROSI</name>
<feature type="compositionally biased region" description="Polar residues" evidence="1">
    <location>
        <begin position="236"/>
        <end position="257"/>
    </location>
</feature>
<feature type="compositionally biased region" description="Basic and acidic residues" evidence="1">
    <location>
        <begin position="266"/>
        <end position="284"/>
    </location>
</feature>
<accession>A0AAW2CCF0</accession>
<evidence type="ECO:0000313" key="2">
    <source>
        <dbReference type="EMBL" id="KAK9995956.1"/>
    </source>
</evidence>
<feature type="compositionally biased region" description="Basic and acidic residues" evidence="1">
    <location>
        <begin position="158"/>
        <end position="189"/>
    </location>
</feature>
<gene>
    <name evidence="2" type="ORF">SO802_020642</name>
</gene>
<feature type="compositionally biased region" description="Basic and acidic residues" evidence="1">
    <location>
        <begin position="136"/>
        <end position="149"/>
    </location>
</feature>
<sequence>MGRFKYLVDSEEAIENFKALYRIPLGVGIRRQRSTLQQLLESQPGRDAPGKATQTRLPAPPPIQPFRANPTKHKRKREDKGKEVVEAGKTQPPHEAIQATFAAKEMVSYSNQRMKEEEGRRIAAMDAFHVAEKSNQELKNKLQEEEKGRKSATAALHTMEKQAEGQREAKKAKEEAEQHSYDIGRAETEDALRAEVPAVCRTYCALVWDEALNQAGVEASSTLRKVESVYYPQAIRPSSSKANPVSSESGELPSNPSKTPPTADPSPKEVEQAEGAIKLEDTSKETTQGVALPPVTPKETHQNVELVLATLPIPPKDDPK</sequence>
<protein>
    <submittedName>
        <fullName evidence="2">Uncharacterized protein</fullName>
    </submittedName>
</protein>
<organism evidence="2 3">
    <name type="scientific">Lithocarpus litseifolius</name>
    <dbReference type="NCBI Taxonomy" id="425828"/>
    <lineage>
        <taxon>Eukaryota</taxon>
        <taxon>Viridiplantae</taxon>
        <taxon>Streptophyta</taxon>
        <taxon>Embryophyta</taxon>
        <taxon>Tracheophyta</taxon>
        <taxon>Spermatophyta</taxon>
        <taxon>Magnoliopsida</taxon>
        <taxon>eudicotyledons</taxon>
        <taxon>Gunneridae</taxon>
        <taxon>Pentapetalae</taxon>
        <taxon>rosids</taxon>
        <taxon>fabids</taxon>
        <taxon>Fagales</taxon>
        <taxon>Fagaceae</taxon>
        <taxon>Lithocarpus</taxon>
    </lineage>
</organism>
<dbReference type="EMBL" id="JAZDWU010000007">
    <property type="protein sequence ID" value="KAK9995956.1"/>
    <property type="molecule type" value="Genomic_DNA"/>
</dbReference>
<reference evidence="2 3" key="1">
    <citation type="submission" date="2024-01" db="EMBL/GenBank/DDBJ databases">
        <title>A telomere-to-telomere, gap-free genome of sweet tea (Lithocarpus litseifolius).</title>
        <authorList>
            <person name="Zhou J."/>
        </authorList>
    </citation>
    <scope>NUCLEOTIDE SEQUENCE [LARGE SCALE GENOMIC DNA]</scope>
    <source>
        <strain evidence="2">Zhou-2022a</strain>
        <tissue evidence="2">Leaf</tissue>
    </source>
</reference>
<evidence type="ECO:0000313" key="3">
    <source>
        <dbReference type="Proteomes" id="UP001459277"/>
    </source>
</evidence>
<dbReference type="AlphaFoldDB" id="A0AAW2CCF0"/>